<dbReference type="Proteomes" id="UP000781932">
    <property type="component" value="Unassembled WGS sequence"/>
</dbReference>
<reference evidence="3" key="2">
    <citation type="submission" date="2020-11" db="EMBL/GenBank/DDBJ databases">
        <title>Whole genome sequencing of Colletotrichum sp.</title>
        <authorList>
            <person name="Li H."/>
        </authorList>
    </citation>
    <scope>NUCLEOTIDE SEQUENCE</scope>
    <source>
        <strain evidence="3">CkLH20</strain>
    </source>
</reference>
<organism evidence="3 4">
    <name type="scientific">Colletotrichum karsti</name>
    <dbReference type="NCBI Taxonomy" id="1095194"/>
    <lineage>
        <taxon>Eukaryota</taxon>
        <taxon>Fungi</taxon>
        <taxon>Dikarya</taxon>
        <taxon>Ascomycota</taxon>
        <taxon>Pezizomycotina</taxon>
        <taxon>Sordariomycetes</taxon>
        <taxon>Hypocreomycetidae</taxon>
        <taxon>Glomerellales</taxon>
        <taxon>Glomerellaceae</taxon>
        <taxon>Colletotrichum</taxon>
        <taxon>Colletotrichum boninense species complex</taxon>
    </lineage>
</organism>
<sequence length="162" mass="18882">MAKNRPGQGARRRQRNREQRDKEAYLTGNHVPESAIPRSKRIIAKKKQRKQINERLDGISKEIKAMEEQQQNLLEEQQRQKDKAAASTFKTDVRNNRFNVVRDGLENTTNKLNAHVKTFNKMEEDMGMRMDQSTMANAKIAKMEHQMEAMMAEISALREARK</sequence>
<proteinExistence type="predicted"/>
<evidence type="ECO:0000256" key="1">
    <source>
        <dbReference type="SAM" id="Coils"/>
    </source>
</evidence>
<evidence type="ECO:0000256" key="2">
    <source>
        <dbReference type="SAM" id="MobiDB-lite"/>
    </source>
</evidence>
<dbReference type="RefSeq" id="XP_038747004.1">
    <property type="nucleotide sequence ID" value="XM_038887962.1"/>
</dbReference>
<dbReference type="EMBL" id="JAATWM020000014">
    <property type="protein sequence ID" value="KAF9877543.1"/>
    <property type="molecule type" value="Genomic_DNA"/>
</dbReference>
<dbReference type="AlphaFoldDB" id="A0A9P6LLA4"/>
<gene>
    <name evidence="3" type="ORF">CkaCkLH20_05243</name>
</gene>
<keyword evidence="4" id="KW-1185">Reference proteome</keyword>
<evidence type="ECO:0000313" key="3">
    <source>
        <dbReference type="EMBL" id="KAF9877543.1"/>
    </source>
</evidence>
<feature type="coiled-coil region" evidence="1">
    <location>
        <begin position="49"/>
        <end position="160"/>
    </location>
</feature>
<accession>A0A9P6LLA4</accession>
<reference evidence="3" key="1">
    <citation type="submission" date="2020-03" db="EMBL/GenBank/DDBJ databases">
        <authorList>
            <person name="He L."/>
        </authorList>
    </citation>
    <scope>NUCLEOTIDE SEQUENCE</scope>
    <source>
        <strain evidence="3">CkLH20</strain>
    </source>
</reference>
<dbReference type="GeneID" id="62161036"/>
<evidence type="ECO:0000313" key="4">
    <source>
        <dbReference type="Proteomes" id="UP000781932"/>
    </source>
</evidence>
<name>A0A9P6LLA4_9PEZI</name>
<keyword evidence="1" id="KW-0175">Coiled coil</keyword>
<protein>
    <submittedName>
        <fullName evidence="3">Uncharacterized protein</fullName>
    </submittedName>
</protein>
<feature type="region of interest" description="Disordered" evidence="2">
    <location>
        <begin position="1"/>
        <end position="35"/>
    </location>
</feature>
<comment type="caution">
    <text evidence="3">The sequence shown here is derived from an EMBL/GenBank/DDBJ whole genome shotgun (WGS) entry which is preliminary data.</text>
</comment>